<evidence type="ECO:0000256" key="1">
    <source>
        <dbReference type="ARBA" id="ARBA00023125"/>
    </source>
</evidence>
<dbReference type="InterPro" id="IPR001647">
    <property type="entry name" value="HTH_TetR"/>
</dbReference>
<dbReference type="InterPro" id="IPR036271">
    <property type="entry name" value="Tet_transcr_reg_TetR-rel_C_sf"/>
</dbReference>
<organism evidence="5 6">
    <name type="scientific">Streptomyces solicathayae</name>
    <dbReference type="NCBI Taxonomy" id="3081768"/>
    <lineage>
        <taxon>Bacteria</taxon>
        <taxon>Bacillati</taxon>
        <taxon>Actinomycetota</taxon>
        <taxon>Actinomycetes</taxon>
        <taxon>Kitasatosporales</taxon>
        <taxon>Streptomycetaceae</taxon>
        <taxon>Streptomyces</taxon>
    </lineage>
</organism>
<dbReference type="Pfam" id="PF00440">
    <property type="entry name" value="TetR_N"/>
    <property type="match status" value="1"/>
</dbReference>
<keyword evidence="6" id="KW-1185">Reference proteome</keyword>
<dbReference type="SUPFAM" id="SSF48498">
    <property type="entry name" value="Tetracyclin repressor-like, C-terminal domain"/>
    <property type="match status" value="1"/>
</dbReference>
<dbReference type="SUPFAM" id="SSF46689">
    <property type="entry name" value="Homeodomain-like"/>
    <property type="match status" value="1"/>
</dbReference>
<reference evidence="5 6" key="1">
    <citation type="submission" date="2023-10" db="EMBL/GenBank/DDBJ databases">
        <title>The genome sequence of Streptomyces sp. HUAS YS2.</title>
        <authorList>
            <person name="Mo P."/>
        </authorList>
    </citation>
    <scope>NUCLEOTIDE SEQUENCE [LARGE SCALE GENOMIC DNA]</scope>
    <source>
        <strain evidence="5 6">HUAS YS2</strain>
    </source>
</reference>
<feature type="domain" description="HTH tetR-type" evidence="4">
    <location>
        <begin position="29"/>
        <end position="88"/>
    </location>
</feature>
<dbReference type="RefSeq" id="WP_318101187.1">
    <property type="nucleotide sequence ID" value="NZ_CP137573.1"/>
</dbReference>
<feature type="region of interest" description="Disordered" evidence="3">
    <location>
        <begin position="1"/>
        <end position="24"/>
    </location>
</feature>
<name>A0ABZ0LM13_9ACTN</name>
<dbReference type="InterPro" id="IPR009057">
    <property type="entry name" value="Homeodomain-like_sf"/>
</dbReference>
<evidence type="ECO:0000256" key="2">
    <source>
        <dbReference type="PROSITE-ProRule" id="PRU00335"/>
    </source>
</evidence>
<gene>
    <name evidence="5" type="ORF">R2D22_03685</name>
</gene>
<dbReference type="EMBL" id="CP137573">
    <property type="protein sequence ID" value="WOX20538.1"/>
    <property type="molecule type" value="Genomic_DNA"/>
</dbReference>
<proteinExistence type="predicted"/>
<dbReference type="PROSITE" id="PS50977">
    <property type="entry name" value="HTH_TETR_2"/>
    <property type="match status" value="1"/>
</dbReference>
<dbReference type="PANTHER" id="PTHR30055:SF160">
    <property type="entry name" value="TRANSCRIPTIONAL REGULATORY PROTEIN (PROBABLY ASNC-FAMILY)-RELATED"/>
    <property type="match status" value="1"/>
</dbReference>
<dbReference type="InterPro" id="IPR050109">
    <property type="entry name" value="HTH-type_TetR-like_transc_reg"/>
</dbReference>
<sequence>MAETANRGAEVERAAEVDGRSTRWNAHKARRQSDLIDAAVAAIEEDGPGVGVKQIADRLGLPRSVVYRHFKDRADLDELIRRRIVDSLMADLAPTLEPGGTVIEAIRRAVDAYLGWVRRHPRLHAFLGSGAPAPGEGAGVVAGTKEAIAVQVGDVFSVVLKSLGEDSASAPSLAVGIVGFVDATVNHWLAGEPQRLTGTQLAELLTCSIWSVLDGNLRALGVELAPDRPMSDLIGA</sequence>
<dbReference type="Proteomes" id="UP001301731">
    <property type="component" value="Chromosome"/>
</dbReference>
<dbReference type="PANTHER" id="PTHR30055">
    <property type="entry name" value="HTH-TYPE TRANSCRIPTIONAL REGULATOR RUTR"/>
    <property type="match status" value="1"/>
</dbReference>
<dbReference type="Gene3D" id="1.10.357.10">
    <property type="entry name" value="Tetracycline Repressor, domain 2"/>
    <property type="match status" value="1"/>
</dbReference>
<accession>A0ABZ0LM13</accession>
<evidence type="ECO:0000313" key="6">
    <source>
        <dbReference type="Proteomes" id="UP001301731"/>
    </source>
</evidence>
<feature type="DNA-binding region" description="H-T-H motif" evidence="2">
    <location>
        <begin position="51"/>
        <end position="70"/>
    </location>
</feature>
<protein>
    <submittedName>
        <fullName evidence="5">TetR/AcrR family transcriptional regulator</fullName>
    </submittedName>
</protein>
<keyword evidence="1 2" id="KW-0238">DNA-binding</keyword>
<evidence type="ECO:0000256" key="3">
    <source>
        <dbReference type="SAM" id="MobiDB-lite"/>
    </source>
</evidence>
<evidence type="ECO:0000259" key="4">
    <source>
        <dbReference type="PROSITE" id="PS50977"/>
    </source>
</evidence>
<evidence type="ECO:0000313" key="5">
    <source>
        <dbReference type="EMBL" id="WOX20538.1"/>
    </source>
</evidence>
<feature type="compositionally biased region" description="Basic and acidic residues" evidence="3">
    <location>
        <begin position="9"/>
        <end position="21"/>
    </location>
</feature>